<keyword evidence="1" id="KW-0812">Transmembrane</keyword>
<gene>
    <name evidence="2" type="ORF">BULFYP32_00175</name>
</gene>
<reference evidence="2" key="1">
    <citation type="submission" date="2019-11" db="EMBL/GenBank/DDBJ databases">
        <authorList>
            <person name="Feng L."/>
        </authorList>
    </citation>
    <scope>NUCLEOTIDE SEQUENCE</scope>
    <source>
        <strain evidence="2">BuniformisLFYP32</strain>
    </source>
</reference>
<name>A0A6N2WX23_BACUN</name>
<dbReference type="RefSeq" id="WP_016271866.1">
    <property type="nucleotide sequence ID" value="NZ_CACRTC010000045.1"/>
</dbReference>
<keyword evidence="1" id="KW-0472">Membrane</keyword>
<feature type="transmembrane region" description="Helical" evidence="1">
    <location>
        <begin position="43"/>
        <end position="63"/>
    </location>
</feature>
<evidence type="ECO:0000256" key="1">
    <source>
        <dbReference type="SAM" id="Phobius"/>
    </source>
</evidence>
<dbReference type="PROSITE" id="PS51257">
    <property type="entry name" value="PROKAR_LIPOPROTEIN"/>
    <property type="match status" value="1"/>
</dbReference>
<sequence>MRNLTTIINKETCLFYGLPGTAILAVSLILSCKVGNDFGGSTFVNTVSFFGCNALLWLLYLVLFQYLPVDLMRVWSSKTRPNVTEAVGTRIAKEQVKHPVATVQPMTAEEYKAHCVEFERKKQEEHQRLVNPIIDYVGRVMSPFMEENELDLLRNEIRAWCDNPNHEPKPVKLKTIHDYKDKLKTVSFKHFIWNIAARLGFENGYSGKIQADFIKSLFPNELKDVESKSLERSLTCSPDDGHIKLDRPKHTDNYIFHF</sequence>
<organism evidence="2">
    <name type="scientific">Bacteroides uniformis</name>
    <dbReference type="NCBI Taxonomy" id="820"/>
    <lineage>
        <taxon>Bacteria</taxon>
        <taxon>Pseudomonadati</taxon>
        <taxon>Bacteroidota</taxon>
        <taxon>Bacteroidia</taxon>
        <taxon>Bacteroidales</taxon>
        <taxon>Bacteroidaceae</taxon>
        <taxon>Bacteroides</taxon>
    </lineage>
</organism>
<feature type="transmembrane region" description="Helical" evidence="1">
    <location>
        <begin position="12"/>
        <end position="31"/>
    </location>
</feature>
<accession>A0A6N2WX23</accession>
<evidence type="ECO:0000313" key="2">
    <source>
        <dbReference type="EMBL" id="VYT46439.1"/>
    </source>
</evidence>
<evidence type="ECO:0008006" key="3">
    <source>
        <dbReference type="Google" id="ProtNLM"/>
    </source>
</evidence>
<dbReference type="EMBL" id="CACRTC010000045">
    <property type="protein sequence ID" value="VYT46439.1"/>
    <property type="molecule type" value="Genomic_DNA"/>
</dbReference>
<keyword evidence="1" id="KW-1133">Transmembrane helix</keyword>
<dbReference type="AlphaFoldDB" id="A0A6N2WX23"/>
<protein>
    <recommendedName>
        <fullName evidence="3">Transmembrane protein</fullName>
    </recommendedName>
</protein>
<proteinExistence type="predicted"/>